<reference evidence="1" key="1">
    <citation type="submission" date="2015-12" db="EMBL/GenBank/DDBJ databases">
        <title>Update maize B73 reference genome by single molecule sequencing technologies.</title>
        <authorList>
            <consortium name="Maize Genome Sequencing Project"/>
            <person name="Ware D."/>
        </authorList>
    </citation>
    <scope>NUCLEOTIDE SEQUENCE</scope>
    <source>
        <tissue evidence="1">Seedling</tissue>
    </source>
</reference>
<gene>
    <name evidence="1" type="ORF">ZEAMMB73_Zm00001d047642</name>
</gene>
<protein>
    <submittedName>
        <fullName evidence="1">Uncharacterized protein</fullName>
    </submittedName>
</protein>
<name>A0A1D6PC34_MAIZE</name>
<organism evidence="1">
    <name type="scientific">Zea mays</name>
    <name type="common">Maize</name>
    <dbReference type="NCBI Taxonomy" id="4577"/>
    <lineage>
        <taxon>Eukaryota</taxon>
        <taxon>Viridiplantae</taxon>
        <taxon>Streptophyta</taxon>
        <taxon>Embryophyta</taxon>
        <taxon>Tracheophyta</taxon>
        <taxon>Spermatophyta</taxon>
        <taxon>Magnoliopsida</taxon>
        <taxon>Liliopsida</taxon>
        <taxon>Poales</taxon>
        <taxon>Poaceae</taxon>
        <taxon>PACMAD clade</taxon>
        <taxon>Panicoideae</taxon>
        <taxon>Andropogonodae</taxon>
        <taxon>Andropogoneae</taxon>
        <taxon>Tripsacinae</taxon>
        <taxon>Zea</taxon>
    </lineage>
</organism>
<dbReference type="AlphaFoldDB" id="A0A1D6PC34"/>
<sequence length="38" mass="4339">MYLFGAVIFRGINVGEVKKLQDTSIYSCNCLLNQIYSH</sequence>
<dbReference type="EMBL" id="CM000785">
    <property type="protein sequence ID" value="AQL07188.1"/>
    <property type="molecule type" value="Genomic_DNA"/>
</dbReference>
<dbReference type="InParanoid" id="A0A1D6PC34"/>
<accession>A0A1D6PC34</accession>
<proteinExistence type="predicted"/>
<evidence type="ECO:0000313" key="1">
    <source>
        <dbReference type="EMBL" id="AQL07188.1"/>
    </source>
</evidence>